<dbReference type="Proteomes" id="UP000317835">
    <property type="component" value="Chromosome"/>
</dbReference>
<proteinExistence type="predicted"/>
<accession>A0A518H4B3</accession>
<feature type="region of interest" description="Disordered" evidence="1">
    <location>
        <begin position="1"/>
        <end position="25"/>
    </location>
</feature>
<name>A0A518H4B3_9BACT</name>
<evidence type="ECO:0000256" key="1">
    <source>
        <dbReference type="SAM" id="MobiDB-lite"/>
    </source>
</evidence>
<dbReference type="KEGG" id="tpla:ElP_35960"/>
<dbReference type="AlphaFoldDB" id="A0A518H4B3"/>
<keyword evidence="3" id="KW-1185">Reference proteome</keyword>
<evidence type="ECO:0000313" key="2">
    <source>
        <dbReference type="EMBL" id="QDV35691.1"/>
    </source>
</evidence>
<dbReference type="RefSeq" id="WP_145271425.1">
    <property type="nucleotide sequence ID" value="NZ_CP036426.1"/>
</dbReference>
<sequence>MGVDPVAKKMSEASEDVGLAPPKKGETFRCSEYGMEIRVTADCHCKEGEHVHFHCCGKELAKV</sequence>
<organism evidence="2 3">
    <name type="scientific">Tautonia plasticadhaerens</name>
    <dbReference type="NCBI Taxonomy" id="2527974"/>
    <lineage>
        <taxon>Bacteria</taxon>
        <taxon>Pseudomonadati</taxon>
        <taxon>Planctomycetota</taxon>
        <taxon>Planctomycetia</taxon>
        <taxon>Isosphaerales</taxon>
        <taxon>Isosphaeraceae</taxon>
        <taxon>Tautonia</taxon>
    </lineage>
</organism>
<reference evidence="2 3" key="1">
    <citation type="submission" date="2019-02" db="EMBL/GenBank/DDBJ databases">
        <title>Deep-cultivation of Planctomycetes and their phenomic and genomic characterization uncovers novel biology.</title>
        <authorList>
            <person name="Wiegand S."/>
            <person name="Jogler M."/>
            <person name="Boedeker C."/>
            <person name="Pinto D."/>
            <person name="Vollmers J."/>
            <person name="Rivas-Marin E."/>
            <person name="Kohn T."/>
            <person name="Peeters S.H."/>
            <person name="Heuer A."/>
            <person name="Rast P."/>
            <person name="Oberbeckmann S."/>
            <person name="Bunk B."/>
            <person name="Jeske O."/>
            <person name="Meyerdierks A."/>
            <person name="Storesund J.E."/>
            <person name="Kallscheuer N."/>
            <person name="Luecker S."/>
            <person name="Lage O.M."/>
            <person name="Pohl T."/>
            <person name="Merkel B.J."/>
            <person name="Hornburger P."/>
            <person name="Mueller R.-W."/>
            <person name="Bruemmer F."/>
            <person name="Labrenz M."/>
            <person name="Spormann A.M."/>
            <person name="Op den Camp H."/>
            <person name="Overmann J."/>
            <person name="Amann R."/>
            <person name="Jetten M.S.M."/>
            <person name="Mascher T."/>
            <person name="Medema M.H."/>
            <person name="Devos D.P."/>
            <person name="Kaster A.-K."/>
            <person name="Ovreas L."/>
            <person name="Rohde M."/>
            <person name="Galperin M.Y."/>
            <person name="Jogler C."/>
        </authorList>
    </citation>
    <scope>NUCLEOTIDE SEQUENCE [LARGE SCALE GENOMIC DNA]</scope>
    <source>
        <strain evidence="2 3">ElP</strain>
    </source>
</reference>
<dbReference type="OrthoDB" id="290577at2"/>
<gene>
    <name evidence="2" type="ORF">ElP_35960</name>
</gene>
<evidence type="ECO:0000313" key="3">
    <source>
        <dbReference type="Proteomes" id="UP000317835"/>
    </source>
</evidence>
<protein>
    <submittedName>
        <fullName evidence="2">Uncharacterized protein</fullName>
    </submittedName>
</protein>
<dbReference type="EMBL" id="CP036426">
    <property type="protein sequence ID" value="QDV35691.1"/>
    <property type="molecule type" value="Genomic_DNA"/>
</dbReference>
<feature type="compositionally biased region" description="Basic and acidic residues" evidence="1">
    <location>
        <begin position="1"/>
        <end position="12"/>
    </location>
</feature>